<evidence type="ECO:0000313" key="2">
    <source>
        <dbReference type="Proteomes" id="UP000237968"/>
    </source>
</evidence>
<keyword evidence="2" id="KW-1185">Reference proteome</keyword>
<proteinExistence type="predicted"/>
<reference evidence="1 2" key="1">
    <citation type="submission" date="2018-03" db="EMBL/GenBank/DDBJ databases">
        <title>Draft Genome Sequences of the Obligatory Marine Myxobacteria Enhygromyxa salina SWB005.</title>
        <authorList>
            <person name="Poehlein A."/>
            <person name="Moghaddam J.A."/>
            <person name="Harms H."/>
            <person name="Alanjari M."/>
            <person name="Koenig G.M."/>
            <person name="Daniel R."/>
            <person name="Schaeberle T.F."/>
        </authorList>
    </citation>
    <scope>NUCLEOTIDE SEQUENCE [LARGE SCALE GENOMIC DNA]</scope>
    <source>
        <strain evidence="1 2">SWB005</strain>
    </source>
</reference>
<accession>A0A2S9XRN5</accession>
<sequence length="222" mass="24967">MHPIQAWSLCPIHNIGRDLSDPAGCVQCYRAATMPSQASSKRIDVAKLKVGDFLSETQYYRVTKIIDGKVELENERGLRLSVTNRIIEEGMYSAGQFEETVTLSRTALCEVLENAGDSIFTVNFNKQLKEKDVVTELLEVVKELGADADAKVLTKKLKAAVKKGVSGEVRTLVGYLIQTEARMGRSQVIDLEAPPKQRYRLVDHRTINWLVLKNVKYTLKKR</sequence>
<gene>
    <name evidence="1" type="ORF">ENSA5_38110</name>
</gene>
<name>A0A2S9XRN5_9BACT</name>
<dbReference type="Proteomes" id="UP000237968">
    <property type="component" value="Unassembled WGS sequence"/>
</dbReference>
<comment type="caution">
    <text evidence="1">The sequence shown here is derived from an EMBL/GenBank/DDBJ whole genome shotgun (WGS) entry which is preliminary data.</text>
</comment>
<evidence type="ECO:0000313" key="1">
    <source>
        <dbReference type="EMBL" id="PRP95528.1"/>
    </source>
</evidence>
<dbReference type="AlphaFoldDB" id="A0A2S9XRN5"/>
<protein>
    <submittedName>
        <fullName evidence="1">Uncharacterized protein</fullName>
    </submittedName>
</protein>
<organism evidence="1 2">
    <name type="scientific">Enhygromyxa salina</name>
    <dbReference type="NCBI Taxonomy" id="215803"/>
    <lineage>
        <taxon>Bacteria</taxon>
        <taxon>Pseudomonadati</taxon>
        <taxon>Myxococcota</taxon>
        <taxon>Polyangia</taxon>
        <taxon>Nannocystales</taxon>
        <taxon>Nannocystaceae</taxon>
        <taxon>Enhygromyxa</taxon>
    </lineage>
</organism>
<dbReference type="EMBL" id="PVNK01000168">
    <property type="protein sequence ID" value="PRP95528.1"/>
    <property type="molecule type" value="Genomic_DNA"/>
</dbReference>